<evidence type="ECO:0000313" key="1">
    <source>
        <dbReference type="EMBL" id="WJZ84506.1"/>
    </source>
</evidence>
<evidence type="ECO:0008006" key="3">
    <source>
        <dbReference type="Google" id="ProtNLM"/>
    </source>
</evidence>
<protein>
    <recommendedName>
        <fullName evidence="3">VAN3-binding protein-like auxin canalisation domain-containing protein</fullName>
    </recommendedName>
</protein>
<dbReference type="EMBL" id="CP126650">
    <property type="protein sequence ID" value="WJZ84506.1"/>
    <property type="molecule type" value="Genomic_DNA"/>
</dbReference>
<gene>
    <name evidence="1" type="ORF">VitviT2T_004106</name>
</gene>
<sequence length="71" mass="7324">MYIVHARDSLSPTVAATIAAAAAAKLRKSLAMSVAATASALVGEGITHMPQLFSFLSADNPGWEAQSNSCF</sequence>
<keyword evidence="2" id="KW-1185">Reference proteome</keyword>
<proteinExistence type="predicted"/>
<organism evidence="1 2">
    <name type="scientific">Vitis vinifera</name>
    <name type="common">Grape</name>
    <dbReference type="NCBI Taxonomy" id="29760"/>
    <lineage>
        <taxon>Eukaryota</taxon>
        <taxon>Viridiplantae</taxon>
        <taxon>Streptophyta</taxon>
        <taxon>Embryophyta</taxon>
        <taxon>Tracheophyta</taxon>
        <taxon>Spermatophyta</taxon>
        <taxon>Magnoliopsida</taxon>
        <taxon>eudicotyledons</taxon>
        <taxon>Gunneridae</taxon>
        <taxon>Pentapetalae</taxon>
        <taxon>rosids</taxon>
        <taxon>Vitales</taxon>
        <taxon>Vitaceae</taxon>
        <taxon>Viteae</taxon>
        <taxon>Vitis</taxon>
    </lineage>
</organism>
<accession>A0ABY9BQ41</accession>
<dbReference type="Proteomes" id="UP001227230">
    <property type="component" value="Chromosome 3"/>
</dbReference>
<evidence type="ECO:0000313" key="2">
    <source>
        <dbReference type="Proteomes" id="UP001227230"/>
    </source>
</evidence>
<name>A0ABY9BQ41_VITVI</name>
<reference evidence="1 2" key="1">
    <citation type="journal article" date="2023" name="Hortic Res">
        <title>The complete reference genome for grapevine (Vitis vinifera L.) genetics and breeding.</title>
        <authorList>
            <person name="Shi X."/>
            <person name="Cao S."/>
            <person name="Wang X."/>
            <person name="Huang S."/>
            <person name="Wang Y."/>
            <person name="Liu Z."/>
            <person name="Liu W."/>
            <person name="Leng X."/>
            <person name="Peng Y."/>
            <person name="Wang N."/>
            <person name="Wang Y."/>
            <person name="Ma Z."/>
            <person name="Xu X."/>
            <person name="Zhang F."/>
            <person name="Xue H."/>
            <person name="Zhong H."/>
            <person name="Wang Y."/>
            <person name="Zhang K."/>
            <person name="Velt A."/>
            <person name="Avia K."/>
            <person name="Holtgrawe D."/>
            <person name="Grimplet J."/>
            <person name="Matus J.T."/>
            <person name="Ware D."/>
            <person name="Wu X."/>
            <person name="Wang H."/>
            <person name="Liu C."/>
            <person name="Fang Y."/>
            <person name="Rustenholz C."/>
            <person name="Cheng Z."/>
            <person name="Xiao H."/>
            <person name="Zhou Y."/>
        </authorList>
    </citation>
    <scope>NUCLEOTIDE SEQUENCE [LARGE SCALE GENOMIC DNA]</scope>
    <source>
        <strain evidence="2">cv. Pinot noir / PN40024</strain>
        <tissue evidence="1">Leaf</tissue>
    </source>
</reference>